<evidence type="ECO:0000313" key="2">
    <source>
        <dbReference type="Proteomes" id="UP000017836"/>
    </source>
</evidence>
<sequence length="132" mass="15188">MGNELDAKDSTTTQEHELEHLLASFPEVVEDPNIYLQREVHHEIIIMGLDPFGHDPYKSGYAEDNDFFETYKGLKEDGDVIDRYHLKDGLLFNNGKSCVPKDSRLKLIQEAHRSPLVRHFGKHKMVADANRI</sequence>
<dbReference type="Gene3D" id="1.10.340.70">
    <property type="match status" value="1"/>
</dbReference>
<protein>
    <submittedName>
        <fullName evidence="1">Uncharacterized protein</fullName>
    </submittedName>
</protein>
<dbReference type="EMBL" id="KI393609">
    <property type="protein sequence ID" value="ERN07798.1"/>
    <property type="molecule type" value="Genomic_DNA"/>
</dbReference>
<organism evidence="1 2">
    <name type="scientific">Amborella trichopoda</name>
    <dbReference type="NCBI Taxonomy" id="13333"/>
    <lineage>
        <taxon>Eukaryota</taxon>
        <taxon>Viridiplantae</taxon>
        <taxon>Streptophyta</taxon>
        <taxon>Embryophyta</taxon>
        <taxon>Tracheophyta</taxon>
        <taxon>Spermatophyta</taxon>
        <taxon>Magnoliopsida</taxon>
        <taxon>Amborellales</taxon>
        <taxon>Amborellaceae</taxon>
        <taxon>Amborella</taxon>
    </lineage>
</organism>
<reference evidence="2" key="1">
    <citation type="journal article" date="2013" name="Science">
        <title>The Amborella genome and the evolution of flowering plants.</title>
        <authorList>
            <consortium name="Amborella Genome Project"/>
        </authorList>
    </citation>
    <scope>NUCLEOTIDE SEQUENCE [LARGE SCALE GENOMIC DNA]</scope>
</reference>
<dbReference type="HOGENOM" id="CLU_1919876_0_0_1"/>
<dbReference type="Gramene" id="ERN07798">
    <property type="protein sequence ID" value="ERN07798"/>
    <property type="gene ID" value="AMTR_s00012p00150540"/>
</dbReference>
<keyword evidence="2" id="KW-1185">Reference proteome</keyword>
<dbReference type="AlphaFoldDB" id="W1PIH7"/>
<accession>W1PIH7</accession>
<name>W1PIH7_AMBTC</name>
<gene>
    <name evidence="1" type="ORF">AMTR_s00012p00150540</name>
</gene>
<dbReference type="Proteomes" id="UP000017836">
    <property type="component" value="Unassembled WGS sequence"/>
</dbReference>
<evidence type="ECO:0000313" key="1">
    <source>
        <dbReference type="EMBL" id="ERN07798.1"/>
    </source>
</evidence>
<proteinExistence type="predicted"/>